<evidence type="ECO:0000313" key="3">
    <source>
        <dbReference type="Proteomes" id="UP001295684"/>
    </source>
</evidence>
<evidence type="ECO:0000313" key="2">
    <source>
        <dbReference type="EMBL" id="CAI2387770.1"/>
    </source>
</evidence>
<sequence>MDPKEVYGNSFTTRAQPRRRIFSFKRKEGLPILNKSVINLVKIRKGKTPDKYQSNRRIQHVDSNPRYKQVSLNQSLDTRRPKQTLSEIPSKIQINHLTIPKHPLNIPTSTNPTRSNLQKLISFYSHKIKTERKQAAKAQKHISKILHKADYSTSTEVMKSMAEVIYYNRAVLRKKILDLPRSARRCQGGQQLDEDYKSVKKVFESVPQKKLGEGKRCQVINSVKRIDEYRSRLSKSVEGIPKPQNSATPRRNIQPSSSYFGPT</sequence>
<protein>
    <submittedName>
        <fullName evidence="2">Uncharacterized protein</fullName>
    </submittedName>
</protein>
<dbReference type="AlphaFoldDB" id="A0AAD2DCJ6"/>
<accession>A0AAD2DCJ6</accession>
<evidence type="ECO:0000256" key="1">
    <source>
        <dbReference type="SAM" id="MobiDB-lite"/>
    </source>
</evidence>
<dbReference type="Proteomes" id="UP001295684">
    <property type="component" value="Unassembled WGS sequence"/>
</dbReference>
<proteinExistence type="predicted"/>
<name>A0AAD2DCJ6_EUPCR</name>
<feature type="compositionally biased region" description="Polar residues" evidence="1">
    <location>
        <begin position="243"/>
        <end position="263"/>
    </location>
</feature>
<reference evidence="2" key="1">
    <citation type="submission" date="2023-07" db="EMBL/GenBank/DDBJ databases">
        <authorList>
            <consortium name="AG Swart"/>
            <person name="Singh M."/>
            <person name="Singh A."/>
            <person name="Seah K."/>
            <person name="Emmerich C."/>
        </authorList>
    </citation>
    <scope>NUCLEOTIDE SEQUENCE</scope>
    <source>
        <strain evidence="2">DP1</strain>
    </source>
</reference>
<organism evidence="2 3">
    <name type="scientific">Euplotes crassus</name>
    <dbReference type="NCBI Taxonomy" id="5936"/>
    <lineage>
        <taxon>Eukaryota</taxon>
        <taxon>Sar</taxon>
        <taxon>Alveolata</taxon>
        <taxon>Ciliophora</taxon>
        <taxon>Intramacronucleata</taxon>
        <taxon>Spirotrichea</taxon>
        <taxon>Hypotrichia</taxon>
        <taxon>Euplotida</taxon>
        <taxon>Euplotidae</taxon>
        <taxon>Moneuplotes</taxon>
    </lineage>
</organism>
<feature type="region of interest" description="Disordered" evidence="1">
    <location>
        <begin position="232"/>
        <end position="263"/>
    </location>
</feature>
<gene>
    <name evidence="2" type="ORF">ECRASSUSDP1_LOCUS29404</name>
</gene>
<keyword evidence="3" id="KW-1185">Reference proteome</keyword>
<dbReference type="EMBL" id="CAMPGE010030257">
    <property type="protein sequence ID" value="CAI2387770.1"/>
    <property type="molecule type" value="Genomic_DNA"/>
</dbReference>
<comment type="caution">
    <text evidence="2">The sequence shown here is derived from an EMBL/GenBank/DDBJ whole genome shotgun (WGS) entry which is preliminary data.</text>
</comment>